<comment type="similarity">
    <text evidence="5">Belongs to the zinc-containing alcohol dehydrogenase family.</text>
</comment>
<keyword evidence="2 5" id="KW-0479">Metal-binding</keyword>
<keyword evidence="9" id="KW-1185">Reference proteome</keyword>
<dbReference type="SUPFAM" id="SSF51735">
    <property type="entry name" value="NAD(P)-binding Rossmann-fold domains"/>
    <property type="match status" value="1"/>
</dbReference>
<dbReference type="Proteomes" id="UP000295371">
    <property type="component" value="Unassembled WGS sequence"/>
</dbReference>
<evidence type="ECO:0000256" key="3">
    <source>
        <dbReference type="ARBA" id="ARBA00022833"/>
    </source>
</evidence>
<keyword evidence="4" id="KW-0560">Oxidoreductase</keyword>
<dbReference type="PANTHER" id="PTHR43401:SF5">
    <property type="entry name" value="ALCOHOL DEHYDROGENASE-RELATED"/>
    <property type="match status" value="1"/>
</dbReference>
<evidence type="ECO:0000313" key="8">
    <source>
        <dbReference type="EMBL" id="TDT29822.1"/>
    </source>
</evidence>
<dbReference type="InterPro" id="IPR020843">
    <property type="entry name" value="ER"/>
</dbReference>
<name>A0A4R7IYH8_9ACTN</name>
<feature type="transmembrane region" description="Helical" evidence="6">
    <location>
        <begin position="168"/>
        <end position="190"/>
    </location>
</feature>
<dbReference type="RefSeq" id="WP_133755759.1">
    <property type="nucleotide sequence ID" value="NZ_SOAW01000003.1"/>
</dbReference>
<dbReference type="InterPro" id="IPR036291">
    <property type="entry name" value="NAD(P)-bd_dom_sf"/>
</dbReference>
<dbReference type="InterPro" id="IPR002328">
    <property type="entry name" value="ADH_Zn_CS"/>
</dbReference>
<evidence type="ECO:0000256" key="4">
    <source>
        <dbReference type="ARBA" id="ARBA00023002"/>
    </source>
</evidence>
<feature type="domain" description="Enoyl reductase (ER)" evidence="7">
    <location>
        <begin position="10"/>
        <end position="319"/>
    </location>
</feature>
<dbReference type="InterPro" id="IPR013154">
    <property type="entry name" value="ADH-like_N"/>
</dbReference>
<dbReference type="SMART" id="SM00829">
    <property type="entry name" value="PKS_ER"/>
    <property type="match status" value="1"/>
</dbReference>
<dbReference type="Pfam" id="PF00107">
    <property type="entry name" value="ADH_zinc_N"/>
    <property type="match status" value="1"/>
</dbReference>
<protein>
    <submittedName>
        <fullName evidence="8">Alcohol dehydrogenase</fullName>
    </submittedName>
</protein>
<gene>
    <name evidence="8" type="ORF">CLV29_2841</name>
</gene>
<dbReference type="InterPro" id="IPR011032">
    <property type="entry name" value="GroES-like_sf"/>
</dbReference>
<sequence>MLALQYDRFGGPIEVRELPAPDVPAGAVRLTVAASGLCRSDWHAWAGHDTDVALPHVPGHEFSGVVDAVGSGVERWRSGQRVTAPFVQGCGRCRWCLTGQAQVCPDQTQAGFTHAGSHAEYVIVHAADANLVAVGDDISDQVAASLGCRFATAFRALHGPGRVRAGEWVVVVGAGGVGLSAVMIAAAMGARPIAVDRSPAALAMAAAVGAEAVVTAGDRAAEEIAELTGGGAQVSVDAVGHPSTAELAIGVLRRQGRHMQIGLFDPASLPVLDWGRVIGWELQVNGSHGMSAADYPPLLELISSGRLRPQELITGTVGLSEAASLLPRTDVAPPTGVTLIDPTRV</sequence>
<dbReference type="Pfam" id="PF08240">
    <property type="entry name" value="ADH_N"/>
    <property type="match status" value="1"/>
</dbReference>
<dbReference type="OrthoDB" id="5295340at2"/>
<evidence type="ECO:0000256" key="5">
    <source>
        <dbReference type="RuleBase" id="RU361277"/>
    </source>
</evidence>
<reference evidence="8 9" key="1">
    <citation type="submission" date="2019-03" db="EMBL/GenBank/DDBJ databases">
        <title>Genomic Encyclopedia of Archaeal and Bacterial Type Strains, Phase II (KMG-II): from individual species to whole genera.</title>
        <authorList>
            <person name="Goeker M."/>
        </authorList>
    </citation>
    <scope>NUCLEOTIDE SEQUENCE [LARGE SCALE GENOMIC DNA]</scope>
    <source>
        <strain evidence="8 9">DSM 24323</strain>
    </source>
</reference>
<evidence type="ECO:0000259" key="7">
    <source>
        <dbReference type="SMART" id="SM00829"/>
    </source>
</evidence>
<dbReference type="PANTHER" id="PTHR43401">
    <property type="entry name" value="L-THREONINE 3-DEHYDROGENASE"/>
    <property type="match status" value="1"/>
</dbReference>
<dbReference type="InterPro" id="IPR050129">
    <property type="entry name" value="Zn_alcohol_dh"/>
</dbReference>
<evidence type="ECO:0000256" key="1">
    <source>
        <dbReference type="ARBA" id="ARBA00001947"/>
    </source>
</evidence>
<dbReference type="PROSITE" id="PS00059">
    <property type="entry name" value="ADH_ZINC"/>
    <property type="match status" value="1"/>
</dbReference>
<evidence type="ECO:0000256" key="6">
    <source>
        <dbReference type="SAM" id="Phobius"/>
    </source>
</evidence>
<dbReference type="Gene3D" id="3.90.180.10">
    <property type="entry name" value="Medium-chain alcohol dehydrogenases, catalytic domain"/>
    <property type="match status" value="1"/>
</dbReference>
<accession>A0A4R7IYH8</accession>
<keyword evidence="6" id="KW-0812">Transmembrane</keyword>
<evidence type="ECO:0000313" key="9">
    <source>
        <dbReference type="Proteomes" id="UP000295371"/>
    </source>
</evidence>
<dbReference type="EMBL" id="SOAW01000003">
    <property type="protein sequence ID" value="TDT29822.1"/>
    <property type="molecule type" value="Genomic_DNA"/>
</dbReference>
<keyword evidence="6" id="KW-1133">Transmembrane helix</keyword>
<dbReference type="InterPro" id="IPR013149">
    <property type="entry name" value="ADH-like_C"/>
</dbReference>
<dbReference type="AlphaFoldDB" id="A0A4R7IYH8"/>
<organism evidence="8 9">
    <name type="scientific">Naumannella halotolerans</name>
    <dbReference type="NCBI Taxonomy" id="993414"/>
    <lineage>
        <taxon>Bacteria</taxon>
        <taxon>Bacillati</taxon>
        <taxon>Actinomycetota</taxon>
        <taxon>Actinomycetes</taxon>
        <taxon>Propionibacteriales</taxon>
        <taxon>Propionibacteriaceae</taxon>
        <taxon>Naumannella</taxon>
    </lineage>
</organism>
<keyword evidence="6" id="KW-0472">Membrane</keyword>
<dbReference type="SUPFAM" id="SSF50129">
    <property type="entry name" value="GroES-like"/>
    <property type="match status" value="1"/>
</dbReference>
<dbReference type="GO" id="GO:0008270">
    <property type="term" value="F:zinc ion binding"/>
    <property type="evidence" value="ECO:0007669"/>
    <property type="project" value="InterPro"/>
</dbReference>
<comment type="cofactor">
    <cofactor evidence="1 5">
        <name>Zn(2+)</name>
        <dbReference type="ChEBI" id="CHEBI:29105"/>
    </cofactor>
</comment>
<dbReference type="GO" id="GO:0016491">
    <property type="term" value="F:oxidoreductase activity"/>
    <property type="evidence" value="ECO:0007669"/>
    <property type="project" value="UniProtKB-KW"/>
</dbReference>
<keyword evidence="3 5" id="KW-0862">Zinc</keyword>
<evidence type="ECO:0000256" key="2">
    <source>
        <dbReference type="ARBA" id="ARBA00022723"/>
    </source>
</evidence>
<comment type="caution">
    <text evidence="8">The sequence shown here is derived from an EMBL/GenBank/DDBJ whole genome shotgun (WGS) entry which is preliminary data.</text>
</comment>
<proteinExistence type="inferred from homology"/>